<protein>
    <submittedName>
        <fullName evidence="9">TolC family protein</fullName>
    </submittedName>
</protein>
<keyword evidence="4" id="KW-1134">Transmembrane beta strand</keyword>
<name>A0A934X1V1_9BACT</name>
<keyword evidence="8" id="KW-0175">Coiled coil</keyword>
<evidence type="ECO:0000256" key="5">
    <source>
        <dbReference type="ARBA" id="ARBA00022692"/>
    </source>
</evidence>
<evidence type="ECO:0000313" key="10">
    <source>
        <dbReference type="Proteomes" id="UP000611723"/>
    </source>
</evidence>
<dbReference type="InterPro" id="IPR051906">
    <property type="entry name" value="TolC-like"/>
</dbReference>
<dbReference type="Gene3D" id="1.20.1600.10">
    <property type="entry name" value="Outer membrane efflux proteins (OEP)"/>
    <property type="match status" value="1"/>
</dbReference>
<evidence type="ECO:0000256" key="3">
    <source>
        <dbReference type="ARBA" id="ARBA00022448"/>
    </source>
</evidence>
<organism evidence="9 10">
    <name type="scientific">Marivirga aurantiaca</name>
    <dbReference type="NCBI Taxonomy" id="2802615"/>
    <lineage>
        <taxon>Bacteria</taxon>
        <taxon>Pseudomonadati</taxon>
        <taxon>Bacteroidota</taxon>
        <taxon>Cytophagia</taxon>
        <taxon>Cytophagales</taxon>
        <taxon>Marivirgaceae</taxon>
        <taxon>Marivirga</taxon>
    </lineage>
</organism>
<dbReference type="AlphaFoldDB" id="A0A934X1V1"/>
<evidence type="ECO:0000256" key="6">
    <source>
        <dbReference type="ARBA" id="ARBA00023136"/>
    </source>
</evidence>
<evidence type="ECO:0000256" key="7">
    <source>
        <dbReference type="ARBA" id="ARBA00023237"/>
    </source>
</evidence>
<dbReference type="Pfam" id="PF02321">
    <property type="entry name" value="OEP"/>
    <property type="match status" value="2"/>
</dbReference>
<comment type="similarity">
    <text evidence="2">Belongs to the outer membrane factor (OMF) (TC 1.B.17) family.</text>
</comment>
<evidence type="ECO:0000256" key="1">
    <source>
        <dbReference type="ARBA" id="ARBA00004442"/>
    </source>
</evidence>
<dbReference type="EMBL" id="JAEQBW010000018">
    <property type="protein sequence ID" value="MBK6267389.1"/>
    <property type="molecule type" value="Genomic_DNA"/>
</dbReference>
<keyword evidence="7" id="KW-0998">Cell outer membrane</keyword>
<comment type="caution">
    <text evidence="9">The sequence shown here is derived from an EMBL/GenBank/DDBJ whole genome shotgun (WGS) entry which is preliminary data.</text>
</comment>
<sequence>MFKFLWVAISLLLAVSGLKAQEVRKISFREAVKIASESNIQLKRERNQLVSLEAEKLQSKMAFLPSASLNMRTARQDGQQFQLVEDGFEIKNVQSTRLSGGLNASLNLFDGFSRVHNRKVIEHNYAAQVKGVERTKQEIIFQTAQQYLQILLDQELLKINERAIENQEQLLQQIEGFVKEGIRAKADLFTQQAELRRFELAAIESENQLEIDKATFAQILQLDPFEKFEVIAVENISSIQFNKNDGLASLFEIAVANRSDLQQMELRLSSSRRNIASSKSSYYPSLSAFYEYGTQYSTLNSLSFQEQFFELYPSNTIGLNLSIPLFNNYTNKTRVEVAKVQLSNSALDLEDIKRNIFLEIQNAYLNYEASLKRIEVTKAGLHASQEAYEVQNQRYQMGASSLIELSQANQILVQAESDYAQARFTLAFQKLIVEYNIGTLKLDDIN</sequence>
<dbReference type="RefSeq" id="WP_201433076.1">
    <property type="nucleotide sequence ID" value="NZ_JAEQBW010000018.1"/>
</dbReference>
<evidence type="ECO:0000256" key="4">
    <source>
        <dbReference type="ARBA" id="ARBA00022452"/>
    </source>
</evidence>
<keyword evidence="3" id="KW-0813">Transport</keyword>
<accession>A0A934X1V1</accession>
<dbReference type="GO" id="GO:0009279">
    <property type="term" value="C:cell outer membrane"/>
    <property type="evidence" value="ECO:0007669"/>
    <property type="project" value="UniProtKB-SubCell"/>
</dbReference>
<dbReference type="InterPro" id="IPR003423">
    <property type="entry name" value="OMP_efflux"/>
</dbReference>
<dbReference type="PANTHER" id="PTHR30026:SF20">
    <property type="entry name" value="OUTER MEMBRANE PROTEIN TOLC"/>
    <property type="match status" value="1"/>
</dbReference>
<keyword evidence="5" id="KW-0812">Transmembrane</keyword>
<dbReference type="GO" id="GO:1990281">
    <property type="term" value="C:efflux pump complex"/>
    <property type="evidence" value="ECO:0007669"/>
    <property type="project" value="TreeGrafter"/>
</dbReference>
<feature type="coiled-coil region" evidence="8">
    <location>
        <begin position="35"/>
        <end position="62"/>
    </location>
</feature>
<dbReference type="GO" id="GO:0015562">
    <property type="term" value="F:efflux transmembrane transporter activity"/>
    <property type="evidence" value="ECO:0007669"/>
    <property type="project" value="InterPro"/>
</dbReference>
<keyword evidence="10" id="KW-1185">Reference proteome</keyword>
<dbReference type="SUPFAM" id="SSF56954">
    <property type="entry name" value="Outer membrane efflux proteins (OEP)"/>
    <property type="match status" value="1"/>
</dbReference>
<dbReference type="PANTHER" id="PTHR30026">
    <property type="entry name" value="OUTER MEMBRANE PROTEIN TOLC"/>
    <property type="match status" value="1"/>
</dbReference>
<dbReference type="Proteomes" id="UP000611723">
    <property type="component" value="Unassembled WGS sequence"/>
</dbReference>
<evidence type="ECO:0000256" key="2">
    <source>
        <dbReference type="ARBA" id="ARBA00007613"/>
    </source>
</evidence>
<reference evidence="9" key="1">
    <citation type="submission" date="2021-01" db="EMBL/GenBank/DDBJ databases">
        <title>Marivirga aurantiaca sp. nov., isolated from intertidal surface sediments.</title>
        <authorList>
            <person name="Zhang M."/>
        </authorList>
    </citation>
    <scope>NUCLEOTIDE SEQUENCE</scope>
    <source>
        <strain evidence="9">S37H4</strain>
    </source>
</reference>
<proteinExistence type="inferred from homology"/>
<evidence type="ECO:0000256" key="8">
    <source>
        <dbReference type="SAM" id="Coils"/>
    </source>
</evidence>
<comment type="subcellular location">
    <subcellularLocation>
        <location evidence="1">Cell outer membrane</location>
    </subcellularLocation>
</comment>
<keyword evidence="6" id="KW-0472">Membrane</keyword>
<gene>
    <name evidence="9" type="ORF">JKA74_20270</name>
</gene>
<evidence type="ECO:0000313" key="9">
    <source>
        <dbReference type="EMBL" id="MBK6267389.1"/>
    </source>
</evidence>
<dbReference type="GO" id="GO:0015288">
    <property type="term" value="F:porin activity"/>
    <property type="evidence" value="ECO:0007669"/>
    <property type="project" value="TreeGrafter"/>
</dbReference>